<dbReference type="Proteomes" id="UP001154329">
    <property type="component" value="Chromosome 2"/>
</dbReference>
<dbReference type="EMBL" id="OU899035">
    <property type="protein sequence ID" value="CAH1723033.1"/>
    <property type="molecule type" value="Genomic_DNA"/>
</dbReference>
<reference evidence="2" key="1">
    <citation type="submission" date="2022-02" db="EMBL/GenBank/DDBJ databases">
        <authorList>
            <person name="King R."/>
        </authorList>
    </citation>
    <scope>NUCLEOTIDE SEQUENCE</scope>
</reference>
<evidence type="ECO:0000259" key="1">
    <source>
        <dbReference type="Pfam" id="PF00089"/>
    </source>
</evidence>
<dbReference type="AlphaFoldDB" id="A0A9P0IY02"/>
<dbReference type="InterPro" id="IPR009003">
    <property type="entry name" value="Peptidase_S1_PA"/>
</dbReference>
<dbReference type="InterPro" id="IPR043504">
    <property type="entry name" value="Peptidase_S1_PA_chymotrypsin"/>
</dbReference>
<dbReference type="Pfam" id="PF00089">
    <property type="entry name" value="Trypsin"/>
    <property type="match status" value="1"/>
</dbReference>
<sequence length="87" mass="9843">MKYRFLPNVYGGTAAKYKEFPHMALIGYDGTTEYGDDWRCGGSLIIERWILTAAHCEQSSGNMARWARLGVIVRVVNKASIVKPKDY</sequence>
<dbReference type="SUPFAM" id="SSF50494">
    <property type="entry name" value="Trypsin-like serine proteases"/>
    <property type="match status" value="1"/>
</dbReference>
<dbReference type="GO" id="GO:0006508">
    <property type="term" value="P:proteolysis"/>
    <property type="evidence" value="ECO:0007669"/>
    <property type="project" value="InterPro"/>
</dbReference>
<feature type="domain" description="Peptidase S1" evidence="1">
    <location>
        <begin position="10"/>
        <end position="65"/>
    </location>
</feature>
<dbReference type="PANTHER" id="PTHR24260">
    <property type="match status" value="1"/>
</dbReference>
<evidence type="ECO:0000313" key="3">
    <source>
        <dbReference type="Proteomes" id="UP001154329"/>
    </source>
</evidence>
<evidence type="ECO:0000313" key="2">
    <source>
        <dbReference type="EMBL" id="CAH1723033.1"/>
    </source>
</evidence>
<name>A0A9P0IY02_APHGO</name>
<gene>
    <name evidence="2" type="ORF">APHIGO_LOCUS5013</name>
</gene>
<dbReference type="InterPro" id="IPR001254">
    <property type="entry name" value="Trypsin_dom"/>
</dbReference>
<proteinExistence type="predicted"/>
<dbReference type="InterPro" id="IPR018114">
    <property type="entry name" value="TRYPSIN_HIS"/>
</dbReference>
<dbReference type="PROSITE" id="PS00134">
    <property type="entry name" value="TRYPSIN_HIS"/>
    <property type="match status" value="1"/>
</dbReference>
<dbReference type="InterPro" id="IPR051333">
    <property type="entry name" value="CLIP_Serine_Protease"/>
</dbReference>
<dbReference type="GO" id="GO:0004252">
    <property type="term" value="F:serine-type endopeptidase activity"/>
    <property type="evidence" value="ECO:0007669"/>
    <property type="project" value="InterPro"/>
</dbReference>
<dbReference type="PANTHER" id="PTHR24260:SF136">
    <property type="entry name" value="GH08193P-RELATED"/>
    <property type="match status" value="1"/>
</dbReference>
<protein>
    <recommendedName>
        <fullName evidence="1">Peptidase S1 domain-containing protein</fullName>
    </recommendedName>
</protein>
<keyword evidence="3" id="KW-1185">Reference proteome</keyword>
<organism evidence="2 3">
    <name type="scientific">Aphis gossypii</name>
    <name type="common">Cotton aphid</name>
    <dbReference type="NCBI Taxonomy" id="80765"/>
    <lineage>
        <taxon>Eukaryota</taxon>
        <taxon>Metazoa</taxon>
        <taxon>Ecdysozoa</taxon>
        <taxon>Arthropoda</taxon>
        <taxon>Hexapoda</taxon>
        <taxon>Insecta</taxon>
        <taxon>Pterygota</taxon>
        <taxon>Neoptera</taxon>
        <taxon>Paraneoptera</taxon>
        <taxon>Hemiptera</taxon>
        <taxon>Sternorrhyncha</taxon>
        <taxon>Aphidomorpha</taxon>
        <taxon>Aphidoidea</taxon>
        <taxon>Aphididae</taxon>
        <taxon>Aphidini</taxon>
        <taxon>Aphis</taxon>
        <taxon>Aphis</taxon>
    </lineage>
</organism>
<dbReference type="Gene3D" id="2.40.10.10">
    <property type="entry name" value="Trypsin-like serine proteases"/>
    <property type="match status" value="2"/>
</dbReference>
<reference evidence="2" key="2">
    <citation type="submission" date="2022-10" db="EMBL/GenBank/DDBJ databases">
        <authorList>
            <consortium name="ENA_rothamsted_submissions"/>
            <consortium name="culmorum"/>
            <person name="King R."/>
        </authorList>
    </citation>
    <scope>NUCLEOTIDE SEQUENCE</scope>
</reference>
<accession>A0A9P0IY02</accession>